<sequence length="48" mass="5612">MVVMYIEKVPNRNSPPPFFFASPTEKEIKSKKEPWPISQNYPMILSTI</sequence>
<proteinExistence type="predicted"/>
<reference evidence="1" key="1">
    <citation type="submission" date="2007-08" db="EMBL/GenBank/DDBJ databases">
        <authorList>
            <person name="Frangeul L."/>
        </authorList>
    </citation>
    <scope>NUCLEOTIDE SEQUENCE</scope>
    <source>
        <strain evidence="1">PCC 7806</strain>
    </source>
</reference>
<dbReference type="AlphaFoldDB" id="A8YE38"/>
<name>A8YE38_MICA7</name>
<evidence type="ECO:0000313" key="1">
    <source>
        <dbReference type="EMBL" id="CAO86910.1"/>
    </source>
</evidence>
<dbReference type="EMBL" id="AM778927">
    <property type="protein sequence ID" value="CAO86910.1"/>
    <property type="molecule type" value="Genomic_DNA"/>
</dbReference>
<accession>A8YE38</accession>
<organism evidence="1">
    <name type="scientific">Microcystis aeruginosa (strain PCC 7806)</name>
    <dbReference type="NCBI Taxonomy" id="267872"/>
    <lineage>
        <taxon>Bacteria</taxon>
        <taxon>Bacillati</taxon>
        <taxon>Cyanobacteriota</taxon>
        <taxon>Cyanophyceae</taxon>
        <taxon>Oscillatoriophycideae</taxon>
        <taxon>Chroococcales</taxon>
        <taxon>Microcystaceae</taxon>
        <taxon>Microcystis</taxon>
    </lineage>
</organism>
<protein>
    <submittedName>
        <fullName evidence="1">Uncharacterized protein</fullName>
    </submittedName>
</protein>
<gene>
    <name evidence="1" type="ORF">IPF_8010</name>
</gene>